<organism evidence="1 2">
    <name type="scientific">Hymenobacter setariae</name>
    <dbReference type="NCBI Taxonomy" id="2594794"/>
    <lineage>
        <taxon>Bacteria</taxon>
        <taxon>Pseudomonadati</taxon>
        <taxon>Bacteroidota</taxon>
        <taxon>Cytophagia</taxon>
        <taxon>Cytophagales</taxon>
        <taxon>Hymenobacteraceae</taxon>
        <taxon>Hymenobacter</taxon>
    </lineage>
</organism>
<name>A0A558BT28_9BACT</name>
<keyword evidence="2" id="KW-1185">Reference proteome</keyword>
<dbReference type="RefSeq" id="WP_144850702.1">
    <property type="nucleotide sequence ID" value="NZ_VMRJ01000004.1"/>
</dbReference>
<evidence type="ECO:0000313" key="1">
    <source>
        <dbReference type="EMBL" id="TVT39639.1"/>
    </source>
</evidence>
<accession>A0A558BT28</accession>
<reference evidence="1 2" key="1">
    <citation type="submission" date="2019-07" db="EMBL/GenBank/DDBJ databases">
        <title>Hymenobacter sp. straun FUR1 Genome sequencing and assembly.</title>
        <authorList>
            <person name="Chhetri G."/>
        </authorList>
    </citation>
    <scope>NUCLEOTIDE SEQUENCE [LARGE SCALE GENOMIC DNA]</scope>
    <source>
        <strain evidence="1 2">Fur1</strain>
    </source>
</reference>
<dbReference type="AlphaFoldDB" id="A0A558BT28"/>
<dbReference type="Proteomes" id="UP000317624">
    <property type="component" value="Unassembled WGS sequence"/>
</dbReference>
<gene>
    <name evidence="1" type="ORF">FNT36_18535</name>
</gene>
<proteinExistence type="predicted"/>
<protein>
    <submittedName>
        <fullName evidence="1">Uncharacterized protein</fullName>
    </submittedName>
</protein>
<comment type="caution">
    <text evidence="1">The sequence shown here is derived from an EMBL/GenBank/DDBJ whole genome shotgun (WGS) entry which is preliminary data.</text>
</comment>
<sequence length="198" mass="21764">MRLTRYYMALAAARNATGPPPLPVYPADVVCAFDCSHPASLVTSGSQVTQWRDFSNYGRHTTLPAGNPAPTWQLERGVKVPFFTNVDSLLCDYQQRLSEASIFFLCRPDALQGYQSPVFDAALGAFVYFDNNQLKSHLGYNFGQLDELDIGSWLLASFRVSNSGGPEGKGNQRYVSQGDYQITGSLGADTDFQGLTQQ</sequence>
<dbReference type="EMBL" id="VMRJ01000004">
    <property type="protein sequence ID" value="TVT39639.1"/>
    <property type="molecule type" value="Genomic_DNA"/>
</dbReference>
<evidence type="ECO:0000313" key="2">
    <source>
        <dbReference type="Proteomes" id="UP000317624"/>
    </source>
</evidence>